<sequence length="64" mass="7478">MNRLQSRYRNSRCLSLNLDKRIIDHMVKQYKKKTDTDASKDDHALGKLNREVEKAKRVSSCVNA</sequence>
<name>A0A0C3QCK0_9AGAM</name>
<keyword evidence="4" id="KW-1185">Reference proteome</keyword>
<evidence type="ECO:0000313" key="4">
    <source>
        <dbReference type="Proteomes" id="UP000054248"/>
    </source>
</evidence>
<dbReference type="InterPro" id="IPR013126">
    <property type="entry name" value="Hsp_70_fam"/>
</dbReference>
<gene>
    <name evidence="3" type="ORF">M407DRAFT_28187</name>
</gene>
<proteinExistence type="predicted"/>
<keyword evidence="1" id="KW-0547">Nucleotide-binding</keyword>
<reference evidence="3 4" key="1">
    <citation type="submission" date="2014-04" db="EMBL/GenBank/DDBJ databases">
        <authorList>
            <consortium name="DOE Joint Genome Institute"/>
            <person name="Kuo A."/>
            <person name="Girlanda M."/>
            <person name="Perotto S."/>
            <person name="Kohler A."/>
            <person name="Nagy L.G."/>
            <person name="Floudas D."/>
            <person name="Copeland A."/>
            <person name="Barry K.W."/>
            <person name="Cichocki N."/>
            <person name="Veneault-Fourrey C."/>
            <person name="LaButti K."/>
            <person name="Lindquist E.A."/>
            <person name="Lipzen A."/>
            <person name="Lundell T."/>
            <person name="Morin E."/>
            <person name="Murat C."/>
            <person name="Sun H."/>
            <person name="Tunlid A."/>
            <person name="Henrissat B."/>
            <person name="Grigoriev I.V."/>
            <person name="Hibbett D.S."/>
            <person name="Martin F."/>
            <person name="Nordberg H.P."/>
            <person name="Cantor M.N."/>
            <person name="Hua S.X."/>
        </authorList>
    </citation>
    <scope>NUCLEOTIDE SEQUENCE [LARGE SCALE GENOMIC DNA]</scope>
    <source>
        <strain evidence="3 4">MUT 4182</strain>
    </source>
</reference>
<reference evidence="4" key="2">
    <citation type="submission" date="2015-01" db="EMBL/GenBank/DDBJ databases">
        <title>Evolutionary Origins and Diversification of the Mycorrhizal Mutualists.</title>
        <authorList>
            <consortium name="DOE Joint Genome Institute"/>
            <consortium name="Mycorrhizal Genomics Consortium"/>
            <person name="Kohler A."/>
            <person name="Kuo A."/>
            <person name="Nagy L.G."/>
            <person name="Floudas D."/>
            <person name="Copeland A."/>
            <person name="Barry K.W."/>
            <person name="Cichocki N."/>
            <person name="Veneault-Fourrey C."/>
            <person name="LaButti K."/>
            <person name="Lindquist E.A."/>
            <person name="Lipzen A."/>
            <person name="Lundell T."/>
            <person name="Morin E."/>
            <person name="Murat C."/>
            <person name="Riley R."/>
            <person name="Ohm R."/>
            <person name="Sun H."/>
            <person name="Tunlid A."/>
            <person name="Henrissat B."/>
            <person name="Grigoriev I.V."/>
            <person name="Hibbett D.S."/>
            <person name="Martin F."/>
        </authorList>
    </citation>
    <scope>NUCLEOTIDE SEQUENCE [LARGE SCALE GENOMIC DNA]</scope>
    <source>
        <strain evidence="4">MUT 4182</strain>
    </source>
</reference>
<organism evidence="3 4">
    <name type="scientific">Tulasnella calospora MUT 4182</name>
    <dbReference type="NCBI Taxonomy" id="1051891"/>
    <lineage>
        <taxon>Eukaryota</taxon>
        <taxon>Fungi</taxon>
        <taxon>Dikarya</taxon>
        <taxon>Basidiomycota</taxon>
        <taxon>Agaricomycotina</taxon>
        <taxon>Agaricomycetes</taxon>
        <taxon>Cantharellales</taxon>
        <taxon>Tulasnellaceae</taxon>
        <taxon>Tulasnella</taxon>
    </lineage>
</organism>
<dbReference type="Proteomes" id="UP000054248">
    <property type="component" value="Unassembled WGS sequence"/>
</dbReference>
<dbReference type="InterPro" id="IPR043129">
    <property type="entry name" value="ATPase_NBD"/>
</dbReference>
<dbReference type="STRING" id="1051891.A0A0C3QCK0"/>
<dbReference type="GO" id="GO:0140662">
    <property type="term" value="F:ATP-dependent protein folding chaperone"/>
    <property type="evidence" value="ECO:0007669"/>
    <property type="project" value="InterPro"/>
</dbReference>
<dbReference type="SUPFAM" id="SSF53067">
    <property type="entry name" value="Actin-like ATPase domain"/>
    <property type="match status" value="1"/>
</dbReference>
<keyword evidence="2" id="KW-0067">ATP-binding</keyword>
<dbReference type="Pfam" id="PF00012">
    <property type="entry name" value="HSP70"/>
    <property type="match status" value="1"/>
</dbReference>
<dbReference type="GO" id="GO:0005524">
    <property type="term" value="F:ATP binding"/>
    <property type="evidence" value="ECO:0007669"/>
    <property type="project" value="UniProtKB-KW"/>
</dbReference>
<evidence type="ECO:0000256" key="2">
    <source>
        <dbReference type="ARBA" id="ARBA00022840"/>
    </source>
</evidence>
<dbReference type="HOGENOM" id="CLU_2869294_0_0_1"/>
<evidence type="ECO:0000256" key="1">
    <source>
        <dbReference type="ARBA" id="ARBA00022741"/>
    </source>
</evidence>
<protein>
    <submittedName>
        <fullName evidence="3">Uncharacterized protein</fullName>
    </submittedName>
</protein>
<dbReference type="EMBL" id="KN823113">
    <property type="protein sequence ID" value="KIO22314.1"/>
    <property type="molecule type" value="Genomic_DNA"/>
</dbReference>
<dbReference type="FunFam" id="3.90.640.10:FF:000003">
    <property type="entry name" value="Molecular chaperone DnaK"/>
    <property type="match status" value="1"/>
</dbReference>
<accession>A0A0C3QCK0</accession>
<evidence type="ECO:0000313" key="3">
    <source>
        <dbReference type="EMBL" id="KIO22314.1"/>
    </source>
</evidence>
<dbReference type="AlphaFoldDB" id="A0A0C3QCK0"/>
<dbReference type="Gene3D" id="3.90.640.10">
    <property type="entry name" value="Actin, Chain A, domain 4"/>
    <property type="match status" value="1"/>
</dbReference>